<evidence type="ECO:0000256" key="5">
    <source>
        <dbReference type="ARBA" id="ARBA00022722"/>
    </source>
</evidence>
<proteinExistence type="inferred from homology"/>
<dbReference type="GO" id="GO:0005829">
    <property type="term" value="C:cytosol"/>
    <property type="evidence" value="ECO:0007669"/>
    <property type="project" value="TreeGrafter"/>
</dbReference>
<feature type="binding site" evidence="15">
    <location>
        <begin position="185"/>
        <end position="192"/>
    </location>
    <ligand>
        <name>GTP</name>
        <dbReference type="ChEBI" id="CHEBI:37565"/>
    </ligand>
</feature>
<dbReference type="HAMAP" id="MF_00367">
    <property type="entry name" value="GTPase_Era"/>
    <property type="match status" value="1"/>
</dbReference>
<evidence type="ECO:0000256" key="12">
    <source>
        <dbReference type="ARBA" id="ARBA00023134"/>
    </source>
</evidence>
<dbReference type="InterPro" id="IPR009019">
    <property type="entry name" value="KH_sf_prok-type"/>
</dbReference>
<keyword evidence="6 14" id="KW-0479">Metal-binding</keyword>
<dbReference type="NCBIfam" id="TIGR00231">
    <property type="entry name" value="small_GTP"/>
    <property type="match status" value="1"/>
</dbReference>
<feature type="binding site" evidence="15">
    <location>
        <begin position="294"/>
        <end position="297"/>
    </location>
    <ligand>
        <name>GTP</name>
        <dbReference type="ChEBI" id="CHEBI:37565"/>
    </ligand>
</feature>
<gene>
    <name evidence="14" type="primary">ybeY</name>
    <name evidence="15" type="synonym">era</name>
    <name evidence="21" type="ORF">SAMN04487861_10345</name>
</gene>
<keyword evidence="4 14" id="KW-0698">rRNA processing</keyword>
<dbReference type="InterPro" id="IPR005225">
    <property type="entry name" value="Small_GTP-bd"/>
</dbReference>
<comment type="subunit">
    <text evidence="15">Monomer.</text>
</comment>
<evidence type="ECO:0000313" key="21">
    <source>
        <dbReference type="EMBL" id="SFH72070.1"/>
    </source>
</evidence>
<feature type="binding site" evidence="14">
    <location>
        <position position="129"/>
    </location>
    <ligand>
        <name>Zn(2+)</name>
        <dbReference type="ChEBI" id="CHEBI:29105"/>
        <note>catalytic</note>
    </ligand>
</feature>
<dbReference type="Proteomes" id="UP000183639">
    <property type="component" value="Unassembled WGS sequence"/>
</dbReference>
<evidence type="ECO:0000256" key="10">
    <source>
        <dbReference type="ARBA" id="ARBA00022833"/>
    </source>
</evidence>
<comment type="function">
    <text evidence="15">An essential GTPase that binds both GDP and GTP, with rapid nucleotide exchange. Plays a role in 16S rRNA processing and 30S ribosomal subunit biogenesis and possibly also in cell cycle regulation and energy metabolism.</text>
</comment>
<dbReference type="SUPFAM" id="SSF54814">
    <property type="entry name" value="Prokaryotic type KH domain (KH-domain type II)"/>
    <property type="match status" value="1"/>
</dbReference>
<dbReference type="Gene3D" id="3.40.50.300">
    <property type="entry name" value="P-loop containing nucleotide triphosphate hydrolases"/>
    <property type="match status" value="1"/>
</dbReference>
<accession>A0A1I3CC00</accession>
<dbReference type="GO" id="GO:0043024">
    <property type="term" value="F:ribosomal small subunit binding"/>
    <property type="evidence" value="ECO:0007669"/>
    <property type="project" value="TreeGrafter"/>
</dbReference>
<keyword evidence="5 14" id="KW-0540">Nuclease</keyword>
<evidence type="ECO:0000256" key="13">
    <source>
        <dbReference type="ARBA" id="ARBA00023136"/>
    </source>
</evidence>
<dbReference type="GO" id="GO:0004521">
    <property type="term" value="F:RNA endonuclease activity"/>
    <property type="evidence" value="ECO:0007669"/>
    <property type="project" value="UniProtKB-UniRule"/>
</dbReference>
<dbReference type="GO" id="GO:0003924">
    <property type="term" value="F:GTPase activity"/>
    <property type="evidence" value="ECO:0007669"/>
    <property type="project" value="UniProtKB-UniRule"/>
</dbReference>
<keyword evidence="15" id="KW-1003">Cell membrane</keyword>
<keyword evidence="3 14" id="KW-0690">Ribosome biogenesis</keyword>
<feature type="region of interest" description="G4" evidence="16">
    <location>
        <begin position="294"/>
        <end position="297"/>
    </location>
</feature>
<evidence type="ECO:0000313" key="22">
    <source>
        <dbReference type="Proteomes" id="UP000183639"/>
    </source>
</evidence>
<keyword evidence="10 14" id="KW-0862">Zinc</keyword>
<dbReference type="InterPro" id="IPR023091">
    <property type="entry name" value="MetalPrtase_cat_dom_sf_prd"/>
</dbReference>
<dbReference type="GO" id="GO:0004222">
    <property type="term" value="F:metalloendopeptidase activity"/>
    <property type="evidence" value="ECO:0007669"/>
    <property type="project" value="InterPro"/>
</dbReference>
<feature type="region of interest" description="G2" evidence="16">
    <location>
        <begin position="211"/>
        <end position="215"/>
    </location>
</feature>
<evidence type="ECO:0000256" key="8">
    <source>
        <dbReference type="ARBA" id="ARBA00022759"/>
    </source>
</evidence>
<evidence type="ECO:0000256" key="16">
    <source>
        <dbReference type="PROSITE-ProRule" id="PRU01050"/>
    </source>
</evidence>
<dbReference type="InterPro" id="IPR005662">
    <property type="entry name" value="GTPase_Era-like"/>
</dbReference>
<keyword evidence="15" id="KW-0699">rRNA-binding</keyword>
<dbReference type="GO" id="GO:0005886">
    <property type="term" value="C:plasma membrane"/>
    <property type="evidence" value="ECO:0007669"/>
    <property type="project" value="UniProtKB-SubCell"/>
</dbReference>
<dbReference type="GO" id="GO:0006364">
    <property type="term" value="P:rRNA processing"/>
    <property type="evidence" value="ECO:0007669"/>
    <property type="project" value="UniProtKB-UniRule"/>
</dbReference>
<dbReference type="PANTHER" id="PTHR42698:SF1">
    <property type="entry name" value="GTPASE ERA, MITOCHONDRIAL"/>
    <property type="match status" value="1"/>
</dbReference>
<dbReference type="SUPFAM" id="SSF52540">
    <property type="entry name" value="P-loop containing nucleoside triphosphate hydrolases"/>
    <property type="match status" value="1"/>
</dbReference>
<dbReference type="GO" id="GO:0000028">
    <property type="term" value="P:ribosomal small subunit assembly"/>
    <property type="evidence" value="ECO:0007669"/>
    <property type="project" value="TreeGrafter"/>
</dbReference>
<evidence type="ECO:0000256" key="3">
    <source>
        <dbReference type="ARBA" id="ARBA00022517"/>
    </source>
</evidence>
<dbReference type="HAMAP" id="MF_00009">
    <property type="entry name" value="Endoribonucl_YbeY"/>
    <property type="match status" value="1"/>
</dbReference>
<dbReference type="NCBIfam" id="TIGR00043">
    <property type="entry name" value="rRNA maturation RNase YbeY"/>
    <property type="match status" value="1"/>
</dbReference>
<feature type="region of interest" description="G3" evidence="16">
    <location>
        <begin position="232"/>
        <end position="235"/>
    </location>
</feature>
<dbReference type="CDD" id="cd04163">
    <property type="entry name" value="Era"/>
    <property type="match status" value="1"/>
</dbReference>
<comment type="function">
    <text evidence="14">Single strand-specific metallo-endoribonuclease involved in late-stage 70S ribosome quality control and in maturation of the 3' terminus of the 16S rRNA.</text>
</comment>
<dbReference type="GO" id="GO:0070181">
    <property type="term" value="F:small ribosomal subunit rRNA binding"/>
    <property type="evidence" value="ECO:0007669"/>
    <property type="project" value="UniProtKB-UniRule"/>
</dbReference>
<evidence type="ECO:0000256" key="1">
    <source>
        <dbReference type="ARBA" id="ARBA00007921"/>
    </source>
</evidence>
<evidence type="ECO:0000256" key="17">
    <source>
        <dbReference type="RuleBase" id="RU003761"/>
    </source>
</evidence>
<evidence type="ECO:0000256" key="6">
    <source>
        <dbReference type="ARBA" id="ARBA00022723"/>
    </source>
</evidence>
<dbReference type="InterPro" id="IPR002036">
    <property type="entry name" value="YbeY"/>
</dbReference>
<keyword evidence="14" id="KW-0963">Cytoplasm</keyword>
<dbReference type="CDD" id="cd22534">
    <property type="entry name" value="KH-II_Era"/>
    <property type="match status" value="1"/>
</dbReference>
<dbReference type="Gene3D" id="3.30.300.20">
    <property type="match status" value="1"/>
</dbReference>
<dbReference type="FunFam" id="3.40.50.300:FF:000094">
    <property type="entry name" value="GTPase Era"/>
    <property type="match status" value="1"/>
</dbReference>
<dbReference type="EC" id="3.1.-.-" evidence="14"/>
<dbReference type="NCBIfam" id="NF000908">
    <property type="entry name" value="PRK00089.1"/>
    <property type="match status" value="1"/>
</dbReference>
<evidence type="ECO:0000256" key="11">
    <source>
        <dbReference type="ARBA" id="ARBA00022884"/>
    </source>
</evidence>
<dbReference type="InterPro" id="IPR027417">
    <property type="entry name" value="P-loop_NTPase"/>
</dbReference>
<dbReference type="InterPro" id="IPR015946">
    <property type="entry name" value="KH_dom-like_a/b"/>
</dbReference>
<evidence type="ECO:0000259" key="20">
    <source>
        <dbReference type="PROSITE" id="PS51713"/>
    </source>
</evidence>
<comment type="similarity">
    <text evidence="1 15 16 17">Belongs to the TRAFAC class TrmE-Era-EngA-EngB-Septin-like GTPase superfamily. Era GTPase family.</text>
</comment>
<keyword evidence="11 15" id="KW-0694">RNA-binding</keyword>
<feature type="binding site" evidence="14">
    <location>
        <position position="123"/>
    </location>
    <ligand>
        <name>Zn(2+)</name>
        <dbReference type="ChEBI" id="CHEBI:29105"/>
        <note>catalytic</note>
    </ligand>
</feature>
<feature type="binding site" evidence="15">
    <location>
        <begin position="232"/>
        <end position="236"/>
    </location>
    <ligand>
        <name>GTP</name>
        <dbReference type="ChEBI" id="CHEBI:37565"/>
    </ligand>
</feature>
<comment type="cofactor">
    <cofactor evidence="14">
        <name>Zn(2+)</name>
        <dbReference type="ChEBI" id="CHEBI:29105"/>
    </cofactor>
    <text evidence="14">Binds 1 zinc ion.</text>
</comment>
<evidence type="ECO:0000256" key="2">
    <source>
        <dbReference type="ARBA" id="ARBA00010875"/>
    </source>
</evidence>
<dbReference type="Pfam" id="PF07650">
    <property type="entry name" value="KH_2"/>
    <property type="match status" value="1"/>
</dbReference>
<dbReference type="PROSITE" id="PS51713">
    <property type="entry name" value="G_ERA"/>
    <property type="match status" value="1"/>
</dbReference>
<comment type="similarity">
    <text evidence="2 14">Belongs to the endoribonuclease YbeY family.</text>
</comment>
<feature type="domain" description="Era-type G" evidence="20">
    <location>
        <begin position="177"/>
        <end position="344"/>
    </location>
</feature>
<evidence type="ECO:0000256" key="18">
    <source>
        <dbReference type="SAM" id="MobiDB-lite"/>
    </source>
</evidence>
<sequence>MEVIISNYPEELTFPQEYIDNVKAAAEMVGKLYDVENGEVSITLTNNAYIHTLNKQYRGIDRPTDVLSFALNESEEPEIEGEPEVDVLGDLIISVERAEEQAADYGHSVRREMAFLTVHGMLHLLGYDHMEDADREEMEEEQRYVMGQLGISREDKAEKKPEKAAAKQPAAKKGKHKSGFIAVIGRPNVGKSTLVNTLIGEKIAIMSDKPQTTRNRILCILTQPDAQIVFLDTPGIHKPKHKLGEYMVKAAEGTLKEVDAIFFVVDATQKLGPGEMFILERLQATKKPVILVVNKIDLIERSQALPIIANYTNKYNFAGVVPISAKEETNLDSLLTEVKKYLPEGPQYYPDDMITDQPERLIVAELIREKALHLTRDEIPHAIAVDVDEMTTRPNDDVYIRATIYVERDSQKGIIIGAKGAMLREIGALARNDIQNLLGSKVFLDLWVKVRKDWRDRDGILRNFGFGDER</sequence>
<evidence type="ECO:0000256" key="7">
    <source>
        <dbReference type="ARBA" id="ARBA00022741"/>
    </source>
</evidence>
<dbReference type="SUPFAM" id="SSF55486">
    <property type="entry name" value="Metalloproteases ('zincins'), catalytic domain"/>
    <property type="match status" value="1"/>
</dbReference>
<keyword evidence="7 15" id="KW-0547">Nucleotide-binding</keyword>
<feature type="compositionally biased region" description="Basic and acidic residues" evidence="18">
    <location>
        <begin position="152"/>
        <end position="165"/>
    </location>
</feature>
<keyword evidence="9 14" id="KW-0378">Hydrolase</keyword>
<dbReference type="GO" id="GO:0005525">
    <property type="term" value="F:GTP binding"/>
    <property type="evidence" value="ECO:0007669"/>
    <property type="project" value="UniProtKB-UniRule"/>
</dbReference>
<feature type="region of interest" description="Disordered" evidence="18">
    <location>
        <begin position="150"/>
        <end position="173"/>
    </location>
</feature>
<evidence type="ECO:0000256" key="14">
    <source>
        <dbReference type="HAMAP-Rule" id="MF_00009"/>
    </source>
</evidence>
<dbReference type="Pfam" id="PF02130">
    <property type="entry name" value="YbeY"/>
    <property type="match status" value="1"/>
</dbReference>
<feature type="domain" description="KH type-2" evidence="19">
    <location>
        <begin position="375"/>
        <end position="452"/>
    </location>
</feature>
<dbReference type="PROSITE" id="PS50823">
    <property type="entry name" value="KH_TYPE_2"/>
    <property type="match status" value="1"/>
</dbReference>
<feature type="region of interest" description="G5" evidence="16">
    <location>
        <begin position="323"/>
        <end position="325"/>
    </location>
</feature>
<keyword evidence="12 15" id="KW-0342">GTP-binding</keyword>
<dbReference type="Gene3D" id="3.40.390.30">
    <property type="entry name" value="Metalloproteases ('zincins'), catalytic domain"/>
    <property type="match status" value="1"/>
</dbReference>
<feature type="binding site" evidence="14">
    <location>
        <position position="119"/>
    </location>
    <ligand>
        <name>Zn(2+)</name>
        <dbReference type="ChEBI" id="CHEBI:29105"/>
        <note>catalytic</note>
    </ligand>
</feature>
<organism evidence="21 22">
    <name type="scientific">Selenomonas ruminantium</name>
    <dbReference type="NCBI Taxonomy" id="971"/>
    <lineage>
        <taxon>Bacteria</taxon>
        <taxon>Bacillati</taxon>
        <taxon>Bacillota</taxon>
        <taxon>Negativicutes</taxon>
        <taxon>Selenomonadales</taxon>
        <taxon>Selenomonadaceae</taxon>
        <taxon>Selenomonas</taxon>
    </lineage>
</organism>
<evidence type="ECO:0000256" key="9">
    <source>
        <dbReference type="ARBA" id="ARBA00022801"/>
    </source>
</evidence>
<dbReference type="InterPro" id="IPR004044">
    <property type="entry name" value="KH_dom_type_2"/>
</dbReference>
<reference evidence="21 22" key="1">
    <citation type="submission" date="2016-10" db="EMBL/GenBank/DDBJ databases">
        <authorList>
            <person name="de Groot N.N."/>
        </authorList>
    </citation>
    <scope>NUCLEOTIDE SEQUENCE [LARGE SCALE GENOMIC DNA]</scope>
    <source>
        <strain evidence="21 22">Z108</strain>
    </source>
</reference>
<dbReference type="NCBIfam" id="TIGR00436">
    <property type="entry name" value="era"/>
    <property type="match status" value="1"/>
</dbReference>
<dbReference type="AlphaFoldDB" id="A0A1I3CC00"/>
<name>A0A1I3CC00_SELRU</name>
<dbReference type="InterPro" id="IPR006073">
    <property type="entry name" value="GTP-bd"/>
</dbReference>
<evidence type="ECO:0000256" key="4">
    <source>
        <dbReference type="ARBA" id="ARBA00022552"/>
    </source>
</evidence>
<protein>
    <recommendedName>
        <fullName evidence="14 15">Multifunctional fusion protein</fullName>
    </recommendedName>
    <domain>
        <recommendedName>
            <fullName evidence="14">Endoribonuclease YbeY</fullName>
            <ecNumber evidence="14">3.1.-.-</ecNumber>
        </recommendedName>
    </domain>
    <domain>
        <recommendedName>
            <fullName evidence="15">GTPase Era</fullName>
        </recommendedName>
    </domain>
</protein>
<dbReference type="EMBL" id="FOQK01000003">
    <property type="protein sequence ID" value="SFH72070.1"/>
    <property type="molecule type" value="Genomic_DNA"/>
</dbReference>
<feature type="region of interest" description="G1" evidence="16">
    <location>
        <begin position="185"/>
        <end position="192"/>
    </location>
</feature>
<evidence type="ECO:0000256" key="15">
    <source>
        <dbReference type="HAMAP-Rule" id="MF_00367"/>
    </source>
</evidence>
<dbReference type="Pfam" id="PF01926">
    <property type="entry name" value="MMR_HSR1"/>
    <property type="match status" value="1"/>
</dbReference>
<keyword evidence="8 14" id="KW-0255">Endonuclease</keyword>
<dbReference type="InterPro" id="IPR020549">
    <property type="entry name" value="YbeY_CS"/>
</dbReference>
<dbReference type="PANTHER" id="PTHR42698">
    <property type="entry name" value="GTPASE ERA"/>
    <property type="match status" value="1"/>
</dbReference>
<dbReference type="GO" id="GO:0008270">
    <property type="term" value="F:zinc ion binding"/>
    <property type="evidence" value="ECO:0007669"/>
    <property type="project" value="UniProtKB-UniRule"/>
</dbReference>
<dbReference type="InterPro" id="IPR030388">
    <property type="entry name" value="G_ERA_dom"/>
</dbReference>
<dbReference type="FunFam" id="3.30.300.20:FF:000003">
    <property type="entry name" value="GTPase Era"/>
    <property type="match status" value="1"/>
</dbReference>
<dbReference type="OrthoDB" id="9805918at2"/>
<evidence type="ECO:0000259" key="19">
    <source>
        <dbReference type="PROSITE" id="PS50823"/>
    </source>
</evidence>
<comment type="subcellular location">
    <subcellularLocation>
        <location evidence="15">Cytoplasm</location>
    </subcellularLocation>
    <subcellularLocation>
        <location evidence="15">Cell membrane</location>
        <topology evidence="15">Peripheral membrane protein</topology>
    </subcellularLocation>
</comment>
<keyword evidence="13 15" id="KW-0472">Membrane</keyword>
<dbReference type="PROSITE" id="PS01306">
    <property type="entry name" value="UPF0054"/>
    <property type="match status" value="1"/>
</dbReference>